<proteinExistence type="inferred from homology"/>
<reference evidence="11" key="2">
    <citation type="submission" date="2011-02" db="EMBL/GenBank/DDBJ databases">
        <title>The complete genome of Fluviicola taffensis DSM 16823.</title>
        <authorList>
            <consortium name="US DOE Joint Genome Institute (JGI-PGF)"/>
            <person name="Lucas S."/>
            <person name="Copeland A."/>
            <person name="Lapidus A."/>
            <person name="Bruce D."/>
            <person name="Goodwin L."/>
            <person name="Pitluck S."/>
            <person name="Kyrpides N."/>
            <person name="Mavromatis K."/>
            <person name="Ivanova N."/>
            <person name="Mikhailova N."/>
            <person name="Pagani I."/>
            <person name="Chertkov O."/>
            <person name="Detter J.C."/>
            <person name="Han C."/>
            <person name="Tapia R."/>
            <person name="Land M."/>
            <person name="Hauser L."/>
            <person name="Markowitz V."/>
            <person name="Cheng J.-F."/>
            <person name="Hugenholtz P."/>
            <person name="Woyke T."/>
            <person name="Wu D."/>
            <person name="Tindall B."/>
            <person name="Pomrenke H.G."/>
            <person name="Brambilla E."/>
            <person name="Klenk H.-P."/>
            <person name="Eisen J.A."/>
        </authorList>
    </citation>
    <scope>NUCLEOTIDE SEQUENCE [LARGE SCALE GENOMIC DNA]</scope>
    <source>
        <strain evidence="11">DSM 16823 / RW262 / RW262</strain>
    </source>
</reference>
<dbReference type="GO" id="GO:0043023">
    <property type="term" value="F:ribosomal large subunit binding"/>
    <property type="evidence" value="ECO:0007669"/>
    <property type="project" value="UniProtKB-UniRule"/>
</dbReference>
<dbReference type="GO" id="GO:0046872">
    <property type="term" value="F:metal ion binding"/>
    <property type="evidence" value="ECO:0007669"/>
    <property type="project" value="UniProtKB-KW"/>
</dbReference>
<dbReference type="InterPro" id="IPR012675">
    <property type="entry name" value="Beta-grasp_dom_sf"/>
</dbReference>
<dbReference type="Gene3D" id="3.40.50.300">
    <property type="entry name" value="P-loop containing nucleotide triphosphate hydrolases"/>
    <property type="match status" value="1"/>
</dbReference>
<comment type="function">
    <text evidence="6">ATPase that binds to both the 70S ribosome and the 50S ribosomal subunit in a nucleotide-independent manner.</text>
</comment>
<keyword evidence="7" id="KW-0175">Coiled coil</keyword>
<dbReference type="EMBL" id="CP002542">
    <property type="protein sequence ID" value="AEA42153.1"/>
    <property type="molecule type" value="Genomic_DNA"/>
</dbReference>
<dbReference type="InterPro" id="IPR004396">
    <property type="entry name" value="ATPase_YchF/OLA1"/>
</dbReference>
<dbReference type="KEGG" id="fte:Fluta_0143"/>
<dbReference type="InterPro" id="IPR031167">
    <property type="entry name" value="G_OBG"/>
</dbReference>
<dbReference type="STRING" id="755732.Fluta_0143"/>
<keyword evidence="11" id="KW-1185">Reference proteome</keyword>
<dbReference type="PANTHER" id="PTHR23305">
    <property type="entry name" value="OBG GTPASE FAMILY"/>
    <property type="match status" value="1"/>
</dbReference>
<feature type="coiled-coil region" evidence="7">
    <location>
        <begin position="130"/>
        <end position="157"/>
    </location>
</feature>
<dbReference type="SUPFAM" id="SSF81271">
    <property type="entry name" value="TGS-like"/>
    <property type="match status" value="1"/>
</dbReference>
<dbReference type="CDD" id="cd04867">
    <property type="entry name" value="TGS_YchF_OLA1"/>
    <property type="match status" value="1"/>
</dbReference>
<evidence type="ECO:0000256" key="5">
    <source>
        <dbReference type="ARBA" id="ARBA00022842"/>
    </source>
</evidence>
<evidence type="ECO:0000256" key="4">
    <source>
        <dbReference type="ARBA" id="ARBA00022840"/>
    </source>
</evidence>
<dbReference type="NCBIfam" id="TIGR00092">
    <property type="entry name" value="redox-regulated ATPase YchF"/>
    <property type="match status" value="1"/>
</dbReference>
<reference evidence="10 11" key="1">
    <citation type="journal article" date="2011" name="Stand. Genomic Sci.">
        <title>Complete genome sequence of the gliding freshwater bacterium Fluviicola taffensis type strain (RW262).</title>
        <authorList>
            <person name="Woyke T."/>
            <person name="Chertkov O."/>
            <person name="Lapidus A."/>
            <person name="Nolan M."/>
            <person name="Lucas S."/>
            <person name="Del Rio T.G."/>
            <person name="Tice H."/>
            <person name="Cheng J.F."/>
            <person name="Tapia R."/>
            <person name="Han C."/>
            <person name="Goodwin L."/>
            <person name="Pitluck S."/>
            <person name="Liolios K."/>
            <person name="Pagani I."/>
            <person name="Ivanova N."/>
            <person name="Huntemann M."/>
            <person name="Mavromatis K."/>
            <person name="Mikhailova N."/>
            <person name="Pati A."/>
            <person name="Chen A."/>
            <person name="Palaniappan K."/>
            <person name="Land M."/>
            <person name="Hauser L."/>
            <person name="Brambilla E.M."/>
            <person name="Rohde M."/>
            <person name="Mwirichia R."/>
            <person name="Sikorski J."/>
            <person name="Tindall B.J."/>
            <person name="Goker M."/>
            <person name="Bristow J."/>
            <person name="Eisen J.A."/>
            <person name="Markowitz V."/>
            <person name="Hugenholtz P."/>
            <person name="Klenk H.P."/>
            <person name="Kyrpides N.C."/>
        </authorList>
    </citation>
    <scope>NUCLEOTIDE SEQUENCE [LARGE SCALE GENOMIC DNA]</scope>
    <source>
        <strain evidence="11">DSM 16823 / RW262 / RW262</strain>
    </source>
</reference>
<dbReference type="InterPro" id="IPR012676">
    <property type="entry name" value="TGS-like"/>
</dbReference>
<keyword evidence="3 6" id="KW-0547">Nucleotide-binding</keyword>
<feature type="binding site" evidence="6">
    <location>
        <begin position="12"/>
        <end position="17"/>
    </location>
    <ligand>
        <name>ATP</name>
        <dbReference type="ChEBI" id="CHEBI:30616"/>
    </ligand>
</feature>
<dbReference type="InterPro" id="IPR013029">
    <property type="entry name" value="YchF_C"/>
</dbReference>
<dbReference type="InterPro" id="IPR041706">
    <property type="entry name" value="YchF_N"/>
</dbReference>
<keyword evidence="5" id="KW-0460">Magnesium</keyword>
<dbReference type="AlphaFoldDB" id="F2IB70"/>
<feature type="domain" description="TGS" evidence="9">
    <location>
        <begin position="280"/>
        <end position="363"/>
    </location>
</feature>
<dbReference type="HOGENOM" id="CLU_018395_0_1_10"/>
<protein>
    <recommendedName>
        <fullName evidence="6">Ribosome-binding ATPase YchF</fullName>
    </recommendedName>
</protein>
<evidence type="ECO:0000259" key="9">
    <source>
        <dbReference type="PROSITE" id="PS51880"/>
    </source>
</evidence>
<dbReference type="eggNOG" id="COG0012">
    <property type="taxonomic scope" value="Bacteria"/>
</dbReference>
<dbReference type="Pfam" id="PF06071">
    <property type="entry name" value="YchF-GTPase_C"/>
    <property type="match status" value="1"/>
</dbReference>
<dbReference type="GO" id="GO:0005524">
    <property type="term" value="F:ATP binding"/>
    <property type="evidence" value="ECO:0007669"/>
    <property type="project" value="UniProtKB-UniRule"/>
</dbReference>
<accession>F2IB70</accession>
<dbReference type="GO" id="GO:0005525">
    <property type="term" value="F:GTP binding"/>
    <property type="evidence" value="ECO:0007669"/>
    <property type="project" value="InterPro"/>
</dbReference>
<evidence type="ECO:0000256" key="7">
    <source>
        <dbReference type="SAM" id="Coils"/>
    </source>
</evidence>
<evidence type="ECO:0000313" key="11">
    <source>
        <dbReference type="Proteomes" id="UP000007463"/>
    </source>
</evidence>
<name>F2IB70_FLUTR</name>
<comment type="cofactor">
    <cofactor evidence="1">
        <name>Mg(2+)</name>
        <dbReference type="ChEBI" id="CHEBI:18420"/>
    </cofactor>
</comment>
<dbReference type="PIRSF" id="PIRSF006641">
    <property type="entry name" value="CHP00092"/>
    <property type="match status" value="1"/>
</dbReference>
<organism evidence="10 11">
    <name type="scientific">Fluviicola taffensis (strain DSM 16823 / NCIMB 13979 / RW262)</name>
    <dbReference type="NCBI Taxonomy" id="755732"/>
    <lineage>
        <taxon>Bacteria</taxon>
        <taxon>Pseudomonadati</taxon>
        <taxon>Bacteroidota</taxon>
        <taxon>Flavobacteriia</taxon>
        <taxon>Flavobacteriales</taxon>
        <taxon>Crocinitomicaceae</taxon>
        <taxon>Fluviicola</taxon>
    </lineage>
</organism>
<dbReference type="SUPFAM" id="SSF52540">
    <property type="entry name" value="P-loop containing nucleoside triphosphate hydrolases"/>
    <property type="match status" value="1"/>
</dbReference>
<evidence type="ECO:0000256" key="2">
    <source>
        <dbReference type="ARBA" id="ARBA00022723"/>
    </source>
</evidence>
<dbReference type="CDD" id="cd01900">
    <property type="entry name" value="YchF"/>
    <property type="match status" value="1"/>
</dbReference>
<evidence type="ECO:0000313" key="10">
    <source>
        <dbReference type="EMBL" id="AEA42153.1"/>
    </source>
</evidence>
<keyword evidence="2" id="KW-0479">Metal-binding</keyword>
<feature type="domain" description="OBG-type G" evidence="8">
    <location>
        <begin position="3"/>
        <end position="257"/>
    </location>
</feature>
<dbReference type="GO" id="GO:0016887">
    <property type="term" value="F:ATP hydrolysis activity"/>
    <property type="evidence" value="ECO:0007669"/>
    <property type="project" value="UniProtKB-UniRule"/>
</dbReference>
<comment type="similarity">
    <text evidence="6">Belongs to the TRAFAC class OBG-HflX-like GTPase superfamily. OBG GTPase family. YchF/OLA1 subfamily.</text>
</comment>
<dbReference type="Gene3D" id="3.10.20.30">
    <property type="match status" value="1"/>
</dbReference>
<evidence type="ECO:0000256" key="3">
    <source>
        <dbReference type="ARBA" id="ARBA00022741"/>
    </source>
</evidence>
<evidence type="ECO:0000256" key="1">
    <source>
        <dbReference type="ARBA" id="ARBA00001946"/>
    </source>
</evidence>
<dbReference type="InterPro" id="IPR006073">
    <property type="entry name" value="GTP-bd"/>
</dbReference>
<dbReference type="InterPro" id="IPR027417">
    <property type="entry name" value="P-loop_NTPase"/>
</dbReference>
<dbReference type="GO" id="GO:0005737">
    <property type="term" value="C:cytoplasm"/>
    <property type="evidence" value="ECO:0007669"/>
    <property type="project" value="TreeGrafter"/>
</dbReference>
<dbReference type="FunFam" id="3.10.20.30:FF:000001">
    <property type="entry name" value="Ribosome-binding ATPase YchF"/>
    <property type="match status" value="1"/>
</dbReference>
<dbReference type="Gene3D" id="1.10.150.300">
    <property type="entry name" value="TGS-like domain"/>
    <property type="match status" value="1"/>
</dbReference>
<dbReference type="PANTHER" id="PTHR23305:SF18">
    <property type="entry name" value="OBG-TYPE G DOMAIN-CONTAINING PROTEIN"/>
    <property type="match status" value="1"/>
</dbReference>
<sequence>MALKCGIVGLPNVGKSTLFNCLSNAKAQSANFPFCTIEPNVGTISVPDPRLEKLESMVNPERVVPTTMEIVDIAGLVKGASKGEGLGNQFLANIRETDAILHVLRCFEDGNIIHVDGRVDPVSDKEIIDIELQLKDLESIEKRIQSLARNLKSGDKEIIKENDLAVAIKAVLEQGKSVRSMSFDEKELEIVQKFQLITSKPVMYVCNVEESAVKTGNAHVEAVREAVKDENAQILIVGAKIEADITELETYEERQMFLEELGLEEPGVNRLIRTAYSLLNLQTYFTAGVKEVRAWTVHVGATAPQAAGVIHTDFEKGFIRAEVMKYNDYTTLGSEAAVKEAGKFKVEGKEYIVQDGDIMHFRFNV</sequence>
<evidence type="ECO:0000256" key="6">
    <source>
        <dbReference type="HAMAP-Rule" id="MF_00944"/>
    </source>
</evidence>
<dbReference type="Pfam" id="PF01926">
    <property type="entry name" value="MMR_HSR1"/>
    <property type="match status" value="1"/>
</dbReference>
<dbReference type="HAMAP" id="MF_00944">
    <property type="entry name" value="YchF_OLA1_ATPase"/>
    <property type="match status" value="1"/>
</dbReference>
<dbReference type="PRINTS" id="PR00326">
    <property type="entry name" value="GTP1OBG"/>
</dbReference>
<gene>
    <name evidence="6" type="primary">ychF</name>
    <name evidence="10" type="ordered locus">Fluta_0143</name>
</gene>
<keyword evidence="4 6" id="KW-0067">ATP-binding</keyword>
<dbReference type="InterPro" id="IPR004095">
    <property type="entry name" value="TGS"/>
</dbReference>
<dbReference type="Proteomes" id="UP000007463">
    <property type="component" value="Chromosome"/>
</dbReference>
<dbReference type="FunFam" id="1.10.150.300:FF:000001">
    <property type="entry name" value="Ribosome-binding ATPase YchF"/>
    <property type="match status" value="1"/>
</dbReference>
<dbReference type="PROSITE" id="PS51710">
    <property type="entry name" value="G_OBG"/>
    <property type="match status" value="1"/>
</dbReference>
<dbReference type="PROSITE" id="PS51880">
    <property type="entry name" value="TGS"/>
    <property type="match status" value="1"/>
</dbReference>
<dbReference type="InterPro" id="IPR023192">
    <property type="entry name" value="TGS-like_dom_sf"/>
</dbReference>
<evidence type="ECO:0000259" key="8">
    <source>
        <dbReference type="PROSITE" id="PS51710"/>
    </source>
</evidence>